<gene>
    <name evidence="1" type="ORF">HA252_03515</name>
    <name evidence="2" type="ORF">J4203_02050</name>
</gene>
<dbReference type="EMBL" id="JAGVWE010000002">
    <property type="protein sequence ID" value="MBS3062630.1"/>
    <property type="molecule type" value="Genomic_DNA"/>
</dbReference>
<name>A0A7J4JMH9_9ARCH</name>
<dbReference type="AlphaFoldDB" id="A0A7J4JMH9"/>
<reference evidence="2" key="3">
    <citation type="submission" date="2021-05" db="EMBL/GenBank/DDBJ databases">
        <title>Protein family content uncovers lineage relationships and bacterial pathway maintenance mechanisms in DPANN archaea.</title>
        <authorList>
            <person name="Castelle C.J."/>
            <person name="Meheust R."/>
            <person name="Jaffe A.L."/>
            <person name="Seitz K."/>
            <person name="Gong X."/>
            <person name="Baker B.J."/>
            <person name="Banfield J.F."/>
        </authorList>
    </citation>
    <scope>NUCLEOTIDE SEQUENCE</scope>
    <source>
        <strain evidence="2">RIFCSPLOWO2_01_FULL_58_19</strain>
    </source>
</reference>
<dbReference type="EMBL" id="DUGH01000085">
    <property type="protein sequence ID" value="HIH16446.1"/>
    <property type="molecule type" value="Genomic_DNA"/>
</dbReference>
<sequence length="171" mass="18711">MNFFPPMNARGQLFSTDLLFAVSVFLFALTFSIVFSNQLAVRVESIEAFNHQQDLARNAMNVLLTSPGYPGHWQALPDLSTVDGLGLASSRNQLVPAKVLAFMDLNASAYADMKALLGLSRYDFEFSVNDLNGSTLALVGTSPDANSTTASINRLALYQGREVIVRLRVFD</sequence>
<evidence type="ECO:0000313" key="3">
    <source>
        <dbReference type="Proteomes" id="UP000564964"/>
    </source>
</evidence>
<reference evidence="1" key="1">
    <citation type="journal article" date="2020" name="bioRxiv">
        <title>A rank-normalized archaeal taxonomy based on genome phylogeny resolves widespread incomplete and uneven classifications.</title>
        <authorList>
            <person name="Rinke C."/>
            <person name="Chuvochina M."/>
            <person name="Mussig A.J."/>
            <person name="Chaumeil P.-A."/>
            <person name="Waite D.W."/>
            <person name="Whitman W.B."/>
            <person name="Parks D.H."/>
            <person name="Hugenholtz P."/>
        </authorList>
    </citation>
    <scope>NUCLEOTIDE SEQUENCE</scope>
    <source>
        <strain evidence="1">UBA10219</strain>
    </source>
</reference>
<dbReference type="Proteomes" id="UP000564964">
    <property type="component" value="Unassembled WGS sequence"/>
</dbReference>
<evidence type="ECO:0000313" key="1">
    <source>
        <dbReference type="EMBL" id="HIH16446.1"/>
    </source>
</evidence>
<reference evidence="2" key="2">
    <citation type="submission" date="2021-03" db="EMBL/GenBank/DDBJ databases">
        <authorList>
            <person name="Jaffe A."/>
        </authorList>
    </citation>
    <scope>NUCLEOTIDE SEQUENCE</scope>
    <source>
        <strain evidence="2">RIFCSPLOWO2_01_FULL_58_19</strain>
    </source>
</reference>
<proteinExistence type="predicted"/>
<accession>A0A7J4JMH9</accession>
<dbReference type="Proteomes" id="UP000678237">
    <property type="component" value="Unassembled WGS sequence"/>
</dbReference>
<evidence type="ECO:0000313" key="2">
    <source>
        <dbReference type="EMBL" id="MBS3062630.1"/>
    </source>
</evidence>
<comment type="caution">
    <text evidence="1">The sequence shown here is derived from an EMBL/GenBank/DDBJ whole genome shotgun (WGS) entry which is preliminary data.</text>
</comment>
<organism evidence="1 3">
    <name type="scientific">Candidatus Iainarchaeum sp</name>
    <dbReference type="NCBI Taxonomy" id="3101447"/>
    <lineage>
        <taxon>Archaea</taxon>
        <taxon>Candidatus Iainarchaeota</taxon>
        <taxon>Candidatus Iainarchaeia</taxon>
        <taxon>Candidatus Iainarchaeales</taxon>
        <taxon>Candidatus Iainarchaeaceae</taxon>
        <taxon>Candidatus Iainarchaeum</taxon>
    </lineage>
</organism>
<protein>
    <submittedName>
        <fullName evidence="1">Uncharacterized protein</fullName>
    </submittedName>
</protein>